<dbReference type="PANTHER" id="PTHR31827:SF1">
    <property type="entry name" value="EMB|CAB89363.1"/>
    <property type="match status" value="1"/>
</dbReference>
<accession>A0A2R5GS94</accession>
<dbReference type="InParanoid" id="A0A2R5GS94"/>
<comment type="caution">
    <text evidence="3">The sequence shown here is derived from an EMBL/GenBank/DDBJ whole genome shotgun (WGS) entry which is preliminary data.</text>
</comment>
<keyword evidence="4" id="KW-1185">Reference proteome</keyword>
<feature type="compositionally biased region" description="Pro residues" evidence="1">
    <location>
        <begin position="231"/>
        <end position="250"/>
    </location>
</feature>
<dbReference type="AlphaFoldDB" id="A0A2R5GS94"/>
<proteinExistence type="predicted"/>
<sequence length="303" mass="32717">MRLPQSQDEEENTAVVEPQDADEGETAVVEEKLDAGQDLNDLDDKNLSPAENKNVDYAEPQEHDTIGPGDGVREDDAHEAAIVVAARRKRLEKRGTKRARKEVNTCPVEGCNGWKEIGGFCTTHGGGRRCQVEGCKKRDQGHGKCIAHGAPTKLCEQSGCKNRANRFGFCQRHGGFSICNEPGCDARASAGGYCLAHGGGRCHMREPRRCQKKCVRYHQYCAEHLQEGGPHAPPRQQQPPPPLLPPPTHAPCPQSGDDMGSTHPEGAAAGFASPPAVTDSEAAEQTQDLATNSDKDVMRAMVP</sequence>
<evidence type="ECO:0000313" key="4">
    <source>
        <dbReference type="Proteomes" id="UP000241890"/>
    </source>
</evidence>
<name>A0A2R5GS94_9STRA</name>
<dbReference type="PANTHER" id="PTHR31827">
    <property type="entry name" value="EMB|CAB89363.1"/>
    <property type="match status" value="1"/>
</dbReference>
<evidence type="ECO:0000313" key="3">
    <source>
        <dbReference type="EMBL" id="GBG33720.1"/>
    </source>
</evidence>
<feature type="region of interest" description="Disordered" evidence="1">
    <location>
        <begin position="226"/>
        <end position="303"/>
    </location>
</feature>
<feature type="compositionally biased region" description="Polar residues" evidence="1">
    <location>
        <begin position="283"/>
        <end position="292"/>
    </location>
</feature>
<feature type="domain" description="WRKY19-like zinc finger" evidence="2">
    <location>
        <begin position="127"/>
        <end position="149"/>
    </location>
</feature>
<feature type="compositionally biased region" description="Basic and acidic residues" evidence="1">
    <location>
        <begin position="53"/>
        <end position="74"/>
    </location>
</feature>
<feature type="compositionally biased region" description="Basic and acidic residues" evidence="1">
    <location>
        <begin position="293"/>
        <end position="303"/>
    </location>
</feature>
<feature type="region of interest" description="Disordered" evidence="1">
    <location>
        <begin position="1"/>
        <end position="74"/>
    </location>
</feature>
<reference evidence="3 4" key="1">
    <citation type="submission" date="2017-12" db="EMBL/GenBank/DDBJ databases">
        <title>Sequencing, de novo assembly and annotation of complete genome of a new Thraustochytrid species, strain FCC1311.</title>
        <authorList>
            <person name="Sedici K."/>
            <person name="Godart F."/>
            <person name="Aiese Cigliano R."/>
            <person name="Sanseverino W."/>
            <person name="Barakat M."/>
            <person name="Ortet P."/>
            <person name="Marechal E."/>
            <person name="Cagnac O."/>
            <person name="Amato A."/>
        </authorList>
    </citation>
    <scope>NUCLEOTIDE SEQUENCE [LARGE SCALE GENOMIC DNA]</scope>
</reference>
<evidence type="ECO:0000256" key="1">
    <source>
        <dbReference type="SAM" id="MobiDB-lite"/>
    </source>
</evidence>
<dbReference type="Pfam" id="PF24906">
    <property type="entry name" value="Zf_WRKY19"/>
    <property type="match status" value="1"/>
</dbReference>
<protein>
    <recommendedName>
        <fullName evidence="2">WRKY19-like zinc finger domain-containing protein</fullName>
    </recommendedName>
</protein>
<dbReference type="EMBL" id="BEYU01000166">
    <property type="protein sequence ID" value="GBG33720.1"/>
    <property type="molecule type" value="Genomic_DNA"/>
</dbReference>
<dbReference type="Proteomes" id="UP000241890">
    <property type="component" value="Unassembled WGS sequence"/>
</dbReference>
<organism evidence="3 4">
    <name type="scientific">Hondaea fermentalgiana</name>
    <dbReference type="NCBI Taxonomy" id="2315210"/>
    <lineage>
        <taxon>Eukaryota</taxon>
        <taxon>Sar</taxon>
        <taxon>Stramenopiles</taxon>
        <taxon>Bigyra</taxon>
        <taxon>Labyrinthulomycetes</taxon>
        <taxon>Thraustochytrida</taxon>
        <taxon>Thraustochytriidae</taxon>
        <taxon>Hondaea</taxon>
    </lineage>
</organism>
<evidence type="ECO:0000259" key="2">
    <source>
        <dbReference type="Pfam" id="PF24906"/>
    </source>
</evidence>
<dbReference type="OrthoDB" id="101238at2759"/>
<gene>
    <name evidence="3" type="ORF">FCC1311_099432</name>
</gene>
<dbReference type="InterPro" id="IPR056866">
    <property type="entry name" value="Znf_WRKY19"/>
</dbReference>